<dbReference type="PROSITE" id="PS00886">
    <property type="entry name" value="ILVD_EDD_1"/>
    <property type="match status" value="1"/>
</dbReference>
<keyword evidence="3" id="KW-0408">Iron</keyword>
<dbReference type="GO" id="GO:0046872">
    <property type="term" value="F:metal ion binding"/>
    <property type="evidence" value="ECO:0007669"/>
    <property type="project" value="UniProtKB-KW"/>
</dbReference>
<keyword evidence="4" id="KW-0411">Iron-sulfur</keyword>
<feature type="non-terminal residue" evidence="8">
    <location>
        <position position="442"/>
    </location>
</feature>
<evidence type="ECO:0000259" key="7">
    <source>
        <dbReference type="Pfam" id="PF24877"/>
    </source>
</evidence>
<keyword evidence="5" id="KW-0456">Lyase</keyword>
<comment type="similarity">
    <text evidence="1">Belongs to the IlvD/Edd family.</text>
</comment>
<evidence type="ECO:0000259" key="6">
    <source>
        <dbReference type="Pfam" id="PF00920"/>
    </source>
</evidence>
<keyword evidence="9" id="KW-1185">Reference proteome</keyword>
<evidence type="ECO:0000313" key="9">
    <source>
        <dbReference type="Proteomes" id="UP001174691"/>
    </source>
</evidence>
<dbReference type="Pfam" id="PF24877">
    <property type="entry name" value="ILV_EDD_C"/>
    <property type="match status" value="1"/>
</dbReference>
<dbReference type="GO" id="GO:0051536">
    <property type="term" value="F:iron-sulfur cluster binding"/>
    <property type="evidence" value="ECO:0007669"/>
    <property type="project" value="UniProtKB-KW"/>
</dbReference>
<dbReference type="InterPro" id="IPR056740">
    <property type="entry name" value="ILV_EDD_C"/>
</dbReference>
<evidence type="ECO:0000256" key="4">
    <source>
        <dbReference type="ARBA" id="ARBA00023014"/>
    </source>
</evidence>
<keyword evidence="2" id="KW-0479">Metal-binding</keyword>
<dbReference type="EMBL" id="JANBVN010000265">
    <property type="protein sequence ID" value="KAJ9130536.1"/>
    <property type="molecule type" value="Genomic_DNA"/>
</dbReference>
<reference evidence="8" key="1">
    <citation type="submission" date="2022-07" db="EMBL/GenBank/DDBJ databases">
        <title>Fungi with potential for degradation of polypropylene.</title>
        <authorList>
            <person name="Gostincar C."/>
        </authorList>
    </citation>
    <scope>NUCLEOTIDE SEQUENCE</scope>
    <source>
        <strain evidence="8">EXF-13287</strain>
    </source>
</reference>
<comment type="caution">
    <text evidence="8">The sequence shown here is derived from an EMBL/GenBank/DDBJ whole genome shotgun (WGS) entry which is preliminary data.</text>
</comment>
<evidence type="ECO:0000256" key="3">
    <source>
        <dbReference type="ARBA" id="ARBA00023004"/>
    </source>
</evidence>
<dbReference type="AlphaFoldDB" id="A0AA38RH59"/>
<sequence>MATSSAGKPQASADYDLSTPLNSKDAVGLRQGLASYGDPHFSLFLRKVFIKALGYSEDALSRPIIGIVNTYSSFNPCHANIPQLIEAVKRGVHLAGGLAIDFPTISLHESFSSPTSMYLRNLMSMDTEEMILAQPVDAVVLIGGCDKTVPAQLMGGLSANKPILHLVTGPMMPGSHNGVRIGACTDCRSSWASYRAGAIDIEEISAINEELAPTAGTCGVMGTASTMAALLVGLGLMPFAGATAPAASSARLRVAEATGSAAVAAAGNPALRPQTLLTRESFLNALTVLQAIGGSTNAVVHLMAIINRHPGLTGPPITLSTVDEVGRSVPLLVDLKPSGEGYMTDFHNSGGMAALLHQLRPLLHLSATTISGRTLGEELDSSPTTMGPATGSPLSVISPLSRPLYPSSSLVVLRGNLAPGGAVMKASASKDRRLLCHRGPAV</sequence>
<dbReference type="InterPro" id="IPR052352">
    <property type="entry name" value="Sugar_Degrad_Dehydratases"/>
</dbReference>
<evidence type="ECO:0000256" key="5">
    <source>
        <dbReference type="ARBA" id="ARBA00023239"/>
    </source>
</evidence>
<feature type="domain" description="Dihydroxy-acid/6-phosphogluconate dehydratase N-terminal" evidence="6">
    <location>
        <begin position="62"/>
        <end position="377"/>
    </location>
</feature>
<dbReference type="Pfam" id="PF00920">
    <property type="entry name" value="ILVD_EDD_N"/>
    <property type="match status" value="1"/>
</dbReference>
<dbReference type="GO" id="GO:0016836">
    <property type="term" value="F:hydro-lyase activity"/>
    <property type="evidence" value="ECO:0007669"/>
    <property type="project" value="UniProtKB-ARBA"/>
</dbReference>
<feature type="domain" description="Dihydroxy-acid/6-phosphogluconate dehydratase C-terminal" evidence="7">
    <location>
        <begin position="396"/>
        <end position="442"/>
    </location>
</feature>
<dbReference type="InterPro" id="IPR020558">
    <property type="entry name" value="DiOHA_6PGluconate_deHydtase_CS"/>
</dbReference>
<dbReference type="InterPro" id="IPR037237">
    <property type="entry name" value="IlvD/EDD_N"/>
</dbReference>
<proteinExistence type="inferred from homology"/>
<evidence type="ECO:0000256" key="1">
    <source>
        <dbReference type="ARBA" id="ARBA00006486"/>
    </source>
</evidence>
<dbReference type="Proteomes" id="UP001174691">
    <property type="component" value="Unassembled WGS sequence"/>
</dbReference>
<evidence type="ECO:0000313" key="8">
    <source>
        <dbReference type="EMBL" id="KAJ9130536.1"/>
    </source>
</evidence>
<gene>
    <name evidence="8" type="ORF">NKR19_g9856</name>
</gene>
<dbReference type="InterPro" id="IPR000581">
    <property type="entry name" value="ILV_EDD_N"/>
</dbReference>
<dbReference type="SUPFAM" id="SSF143975">
    <property type="entry name" value="IlvD/EDD N-terminal domain-like"/>
    <property type="match status" value="1"/>
</dbReference>
<evidence type="ECO:0000256" key="2">
    <source>
        <dbReference type="ARBA" id="ARBA00022723"/>
    </source>
</evidence>
<dbReference type="PANTHER" id="PTHR43183:SF1">
    <property type="entry name" value="HYPOTHETICAL DIHYDROXY-ACID DEHYDRATASE (EUROFUNG)-RELATED"/>
    <property type="match status" value="1"/>
</dbReference>
<protein>
    <submittedName>
        <fullName evidence="8">Dihydroxy-acid dehydratase</fullName>
    </submittedName>
</protein>
<name>A0AA38RH59_9PEZI</name>
<dbReference type="PANTHER" id="PTHR43183">
    <property type="entry name" value="HYPOTHETICAL DIHYDROXYACID DEHYDRATASE (EUROFUNG)-RELATED"/>
    <property type="match status" value="1"/>
</dbReference>
<accession>A0AA38RH59</accession>
<organism evidence="8 9">
    <name type="scientific">Coniochaeta hoffmannii</name>
    <dbReference type="NCBI Taxonomy" id="91930"/>
    <lineage>
        <taxon>Eukaryota</taxon>
        <taxon>Fungi</taxon>
        <taxon>Dikarya</taxon>
        <taxon>Ascomycota</taxon>
        <taxon>Pezizomycotina</taxon>
        <taxon>Sordariomycetes</taxon>
        <taxon>Sordariomycetidae</taxon>
        <taxon>Coniochaetales</taxon>
        <taxon>Coniochaetaceae</taxon>
        <taxon>Coniochaeta</taxon>
    </lineage>
</organism>